<dbReference type="InterPro" id="IPR036273">
    <property type="entry name" value="CRAL/TRIO_N_dom_sf"/>
</dbReference>
<reference evidence="4" key="1">
    <citation type="journal article" date="2019" name="Curr. Biol.">
        <title>Genome Sequence of Striga asiatica Provides Insight into the Evolution of Plant Parasitism.</title>
        <authorList>
            <person name="Yoshida S."/>
            <person name="Kim S."/>
            <person name="Wafula E.K."/>
            <person name="Tanskanen J."/>
            <person name="Kim Y.M."/>
            <person name="Honaas L."/>
            <person name="Yang Z."/>
            <person name="Spallek T."/>
            <person name="Conn C.E."/>
            <person name="Ichihashi Y."/>
            <person name="Cheong K."/>
            <person name="Cui S."/>
            <person name="Der J.P."/>
            <person name="Gundlach H."/>
            <person name="Jiao Y."/>
            <person name="Hori C."/>
            <person name="Ishida J.K."/>
            <person name="Kasahara H."/>
            <person name="Kiba T."/>
            <person name="Kim M.S."/>
            <person name="Koo N."/>
            <person name="Laohavisit A."/>
            <person name="Lee Y.H."/>
            <person name="Lumba S."/>
            <person name="McCourt P."/>
            <person name="Mortimer J.C."/>
            <person name="Mutuku J.M."/>
            <person name="Nomura T."/>
            <person name="Sasaki-Sekimoto Y."/>
            <person name="Seto Y."/>
            <person name="Wang Y."/>
            <person name="Wakatake T."/>
            <person name="Sakakibara H."/>
            <person name="Demura T."/>
            <person name="Yamaguchi S."/>
            <person name="Yoneyama K."/>
            <person name="Manabe R.I."/>
            <person name="Nelson D.C."/>
            <person name="Schulman A.H."/>
            <person name="Timko M.P."/>
            <person name="dePamphilis C.W."/>
            <person name="Choi D."/>
            <person name="Shirasu K."/>
        </authorList>
    </citation>
    <scope>NUCLEOTIDE SEQUENCE [LARGE SCALE GENOMIC DNA]</scope>
    <source>
        <strain evidence="4">cv. UVA1</strain>
    </source>
</reference>
<dbReference type="Gene3D" id="3.40.525.10">
    <property type="entry name" value="CRAL-TRIO lipid binding domain"/>
    <property type="match status" value="2"/>
</dbReference>
<dbReference type="InterPro" id="IPR011074">
    <property type="entry name" value="CRAL/TRIO_N_dom"/>
</dbReference>
<comment type="caution">
    <text evidence="3">The sequence shown here is derived from an EMBL/GenBank/DDBJ whole genome shotgun (WGS) entry which is preliminary data.</text>
</comment>
<feature type="region of interest" description="Disordered" evidence="1">
    <location>
        <begin position="12"/>
        <end position="34"/>
    </location>
</feature>
<name>A0A5A7R9L4_STRAF</name>
<feature type="domain" description="CRAL-TRIO" evidence="2">
    <location>
        <begin position="102"/>
        <end position="240"/>
    </location>
</feature>
<protein>
    <submittedName>
        <fullName evidence="3">Sec14p-like phosphatidylinositol transfer family protein</fullName>
    </submittedName>
</protein>
<dbReference type="Proteomes" id="UP000325081">
    <property type="component" value="Unassembled WGS sequence"/>
</dbReference>
<evidence type="ECO:0000259" key="2">
    <source>
        <dbReference type="PROSITE" id="PS50191"/>
    </source>
</evidence>
<dbReference type="InterPro" id="IPR036865">
    <property type="entry name" value="CRAL-TRIO_dom_sf"/>
</dbReference>
<dbReference type="Pfam" id="PF00650">
    <property type="entry name" value="CRAL_TRIO"/>
    <property type="match status" value="1"/>
</dbReference>
<dbReference type="SMART" id="SM01100">
    <property type="entry name" value="CRAL_TRIO_N"/>
    <property type="match status" value="1"/>
</dbReference>
<evidence type="ECO:0000256" key="1">
    <source>
        <dbReference type="SAM" id="MobiDB-lite"/>
    </source>
</evidence>
<sequence>MTSYLRKKFQNLTTTSQSSESEDVVRETEVNPGNNMEEIERSKIGIVRALVQNQNPSAKDLDDIMIRRFLRARDHDVEKASAMLLKYLKWRTEFVTTGFISPSEITTDIAHGKLFMQGFDKTGRPIVVVFAARHKATNVEDFKRYVTYSLDKICASDIRGYIAALSILQDYYPERLGKFFIINVPYIFMTAWKMVYPFIDKNTRKKILFVESSKTWSTLLQDIDESQLPDSFGGKLELVPIQDC</sequence>
<dbReference type="CDD" id="cd00170">
    <property type="entry name" value="SEC14"/>
    <property type="match status" value="1"/>
</dbReference>
<evidence type="ECO:0000313" key="4">
    <source>
        <dbReference type="Proteomes" id="UP000325081"/>
    </source>
</evidence>
<accession>A0A5A7R9L4</accession>
<dbReference type="EMBL" id="BKCP01010514">
    <property type="protein sequence ID" value="GER53024.1"/>
    <property type="molecule type" value="Genomic_DNA"/>
</dbReference>
<dbReference type="InterPro" id="IPR001251">
    <property type="entry name" value="CRAL-TRIO_dom"/>
</dbReference>
<dbReference type="PANTHER" id="PTHR46277:SF3">
    <property type="entry name" value="BINDING PROTEIN, PUTATIVE-RELATED"/>
    <property type="match status" value="1"/>
</dbReference>
<dbReference type="AlphaFoldDB" id="A0A5A7R9L4"/>
<keyword evidence="4" id="KW-1185">Reference proteome</keyword>
<proteinExistence type="predicted"/>
<dbReference type="SUPFAM" id="SSF52087">
    <property type="entry name" value="CRAL/TRIO domain"/>
    <property type="match status" value="1"/>
</dbReference>
<dbReference type="SMART" id="SM00516">
    <property type="entry name" value="SEC14"/>
    <property type="match status" value="1"/>
</dbReference>
<evidence type="ECO:0000313" key="3">
    <source>
        <dbReference type="EMBL" id="GER53024.1"/>
    </source>
</evidence>
<dbReference type="OrthoDB" id="1434354at2759"/>
<dbReference type="SUPFAM" id="SSF46938">
    <property type="entry name" value="CRAL/TRIO N-terminal domain"/>
    <property type="match status" value="1"/>
</dbReference>
<gene>
    <name evidence="3" type="ORF">STAS_30506</name>
</gene>
<dbReference type="PROSITE" id="PS50191">
    <property type="entry name" value="CRAL_TRIO"/>
    <property type="match status" value="1"/>
</dbReference>
<dbReference type="PANTHER" id="PTHR46277">
    <property type="entry name" value="OS03G0850700 PROTEIN"/>
    <property type="match status" value="1"/>
</dbReference>
<organism evidence="3 4">
    <name type="scientific">Striga asiatica</name>
    <name type="common">Asiatic witchweed</name>
    <name type="synonym">Buchnera asiatica</name>
    <dbReference type="NCBI Taxonomy" id="4170"/>
    <lineage>
        <taxon>Eukaryota</taxon>
        <taxon>Viridiplantae</taxon>
        <taxon>Streptophyta</taxon>
        <taxon>Embryophyta</taxon>
        <taxon>Tracheophyta</taxon>
        <taxon>Spermatophyta</taxon>
        <taxon>Magnoliopsida</taxon>
        <taxon>eudicotyledons</taxon>
        <taxon>Gunneridae</taxon>
        <taxon>Pentapetalae</taxon>
        <taxon>asterids</taxon>
        <taxon>lamiids</taxon>
        <taxon>Lamiales</taxon>
        <taxon>Orobanchaceae</taxon>
        <taxon>Buchnereae</taxon>
        <taxon>Striga</taxon>
    </lineage>
</organism>